<proteinExistence type="predicted"/>
<dbReference type="Gene3D" id="1.10.10.60">
    <property type="entry name" value="Homeodomain-like"/>
    <property type="match status" value="1"/>
</dbReference>
<evidence type="ECO:0000256" key="1">
    <source>
        <dbReference type="ARBA" id="ARBA00023015"/>
    </source>
</evidence>
<dbReference type="PROSITE" id="PS01124">
    <property type="entry name" value="HTH_ARAC_FAMILY_2"/>
    <property type="match status" value="1"/>
</dbReference>
<protein>
    <submittedName>
        <fullName evidence="4">Helix-turn-helix domain-containing protein</fullName>
    </submittedName>
</protein>
<dbReference type="GO" id="GO:0043565">
    <property type="term" value="F:sequence-specific DNA binding"/>
    <property type="evidence" value="ECO:0007669"/>
    <property type="project" value="InterPro"/>
</dbReference>
<dbReference type="PANTHER" id="PTHR43130:SF3">
    <property type="entry name" value="HTH-TYPE TRANSCRIPTIONAL REGULATOR RV1931C"/>
    <property type="match status" value="1"/>
</dbReference>
<dbReference type="InterPro" id="IPR052158">
    <property type="entry name" value="INH-QAR"/>
</dbReference>
<dbReference type="SUPFAM" id="SSF52317">
    <property type="entry name" value="Class I glutamine amidotransferase-like"/>
    <property type="match status" value="1"/>
</dbReference>
<reference evidence="4 5" key="1">
    <citation type="submission" date="2019-03" db="EMBL/GenBank/DDBJ databases">
        <title>Genomics of glacier-inhabiting Cryobacterium strains.</title>
        <authorList>
            <person name="Liu Q."/>
            <person name="Xin Y.-H."/>
        </authorList>
    </citation>
    <scope>NUCLEOTIDE SEQUENCE [LARGE SCALE GENOMIC DNA]</scope>
    <source>
        <strain evidence="4 5">Hh15</strain>
    </source>
</reference>
<feature type="domain" description="HTH araC/xylS-type" evidence="3">
    <location>
        <begin position="225"/>
        <end position="323"/>
    </location>
</feature>
<dbReference type="Pfam" id="PF01965">
    <property type="entry name" value="DJ-1_PfpI"/>
    <property type="match status" value="1"/>
</dbReference>
<organism evidence="4 5">
    <name type="scientific">Cryobacterium luteum</name>
    <dbReference type="NCBI Taxonomy" id="1424661"/>
    <lineage>
        <taxon>Bacteria</taxon>
        <taxon>Bacillati</taxon>
        <taxon>Actinomycetota</taxon>
        <taxon>Actinomycetes</taxon>
        <taxon>Micrococcales</taxon>
        <taxon>Microbacteriaceae</taxon>
        <taxon>Cryobacterium</taxon>
    </lineage>
</organism>
<gene>
    <name evidence="4" type="ORF">E3O10_17520</name>
</gene>
<dbReference type="InterPro" id="IPR018060">
    <property type="entry name" value="HTH_AraC"/>
</dbReference>
<dbReference type="InterPro" id="IPR002818">
    <property type="entry name" value="DJ-1/PfpI"/>
</dbReference>
<evidence type="ECO:0000256" key="2">
    <source>
        <dbReference type="ARBA" id="ARBA00023163"/>
    </source>
</evidence>
<dbReference type="InterPro" id="IPR029062">
    <property type="entry name" value="Class_I_gatase-like"/>
</dbReference>
<evidence type="ECO:0000313" key="4">
    <source>
        <dbReference type="EMBL" id="TFB82470.1"/>
    </source>
</evidence>
<evidence type="ECO:0000313" key="5">
    <source>
        <dbReference type="Proteomes" id="UP000297654"/>
    </source>
</evidence>
<dbReference type="EMBL" id="SOFF01000060">
    <property type="protein sequence ID" value="TFB82470.1"/>
    <property type="molecule type" value="Genomic_DNA"/>
</dbReference>
<dbReference type="SMART" id="SM00342">
    <property type="entry name" value="HTH_ARAC"/>
    <property type="match status" value="1"/>
</dbReference>
<accession>A0A5F0CZF9</accession>
<dbReference type="RefSeq" id="WP_092112949.1">
    <property type="nucleotide sequence ID" value="NZ_FOCN01000041.1"/>
</dbReference>
<dbReference type="Gene3D" id="3.40.50.880">
    <property type="match status" value="1"/>
</dbReference>
<dbReference type="Pfam" id="PF12833">
    <property type="entry name" value="HTH_18"/>
    <property type="match status" value="1"/>
</dbReference>
<keyword evidence="5" id="KW-1185">Reference proteome</keyword>
<keyword evidence="1" id="KW-0805">Transcription regulation</keyword>
<keyword evidence="2" id="KW-0804">Transcription</keyword>
<dbReference type="SUPFAM" id="SSF46689">
    <property type="entry name" value="Homeodomain-like"/>
    <property type="match status" value="2"/>
</dbReference>
<evidence type="ECO:0000259" key="3">
    <source>
        <dbReference type="PROSITE" id="PS01124"/>
    </source>
</evidence>
<dbReference type="OrthoDB" id="3194870at2"/>
<comment type="caution">
    <text evidence="4">The sequence shown here is derived from an EMBL/GenBank/DDBJ whole genome shotgun (WGS) entry which is preliminary data.</text>
</comment>
<dbReference type="InterPro" id="IPR009057">
    <property type="entry name" value="Homeodomain-like_sf"/>
</dbReference>
<dbReference type="GO" id="GO:0003700">
    <property type="term" value="F:DNA-binding transcription factor activity"/>
    <property type="evidence" value="ECO:0007669"/>
    <property type="project" value="InterPro"/>
</dbReference>
<dbReference type="CDD" id="cd03137">
    <property type="entry name" value="GATase1_AraC_1"/>
    <property type="match status" value="1"/>
</dbReference>
<dbReference type="PANTHER" id="PTHR43130">
    <property type="entry name" value="ARAC-FAMILY TRANSCRIPTIONAL REGULATOR"/>
    <property type="match status" value="1"/>
</dbReference>
<dbReference type="AlphaFoldDB" id="A0A5F0CZF9"/>
<name>A0A5F0CZF9_9MICO</name>
<sequence length="342" mass="37412">MSIFIHPNRHRVAVLVRDGVLPIELGIAHRLFGQAKSAEGEFLYEVRTCTLVPGQVRTDTDITVNVTHGPAGLSEADTVIVPASDEDYEPHSHAGLSSPLVDALGLIRPATRIASICTGSFVLAAAGLLNGLRATTHWRVADQFRMLYPAVDLDPDVLYTDEGRILTSAGVASGIDLCLHMIRSDYGSSVANDVARGTIVSPHRDGGQAQFIQHPVPETELGNTRASRMWALKHLDEPVSLNDLAKHESVSVRTYTRHFRQEVGVSPLQWLNQQRIDLARQLLEETDLSIDQIAVEAGFGTATSLRQHLYAALRVSPSTYRNTFRVPAADPTKVLAPMDYET</sequence>
<dbReference type="Proteomes" id="UP000297654">
    <property type="component" value="Unassembled WGS sequence"/>
</dbReference>